<evidence type="ECO:0000256" key="10">
    <source>
        <dbReference type="RuleBase" id="RU004549"/>
    </source>
</evidence>
<dbReference type="Proteomes" id="UP000619265">
    <property type="component" value="Unassembled WGS sequence"/>
</dbReference>
<comment type="caution">
    <text evidence="12">The sequence shown here is derived from an EMBL/GenBank/DDBJ whole genome shotgun (WGS) entry which is preliminary data.</text>
</comment>
<evidence type="ECO:0000259" key="11">
    <source>
        <dbReference type="PROSITE" id="PS51745"/>
    </source>
</evidence>
<keyword evidence="5 10" id="KW-0805">Transcription regulation</keyword>
<dbReference type="GO" id="GO:0006355">
    <property type="term" value="P:regulation of DNA-templated transcription"/>
    <property type="evidence" value="ECO:0007669"/>
    <property type="project" value="InterPro"/>
</dbReference>
<keyword evidence="7 10" id="KW-0539">Nucleus</keyword>
<evidence type="ECO:0000256" key="4">
    <source>
        <dbReference type="ARBA" id="ARBA00022491"/>
    </source>
</evidence>
<protein>
    <recommendedName>
        <fullName evidence="10">Auxin-responsive protein</fullName>
    </recommendedName>
</protein>
<evidence type="ECO:0000256" key="3">
    <source>
        <dbReference type="ARBA" id="ARBA00011726"/>
    </source>
</evidence>
<dbReference type="AlphaFoldDB" id="A0A833XIB2"/>
<dbReference type="Gene3D" id="3.10.20.90">
    <property type="entry name" value="Phosphatidylinositol 3-kinase Catalytic Subunit, Chain A, domain 1"/>
    <property type="match status" value="1"/>
</dbReference>
<dbReference type="EMBL" id="LIHL02000007">
    <property type="protein sequence ID" value="KAF5466669.1"/>
    <property type="molecule type" value="Genomic_DNA"/>
</dbReference>
<dbReference type="InterPro" id="IPR003311">
    <property type="entry name" value="AUX_IAA"/>
</dbReference>
<sequence>TYNSGSQNFSTRVKRRARELSLLTKMSPENGKHLPESDATGLNLKETELTLRLPGETRGDIEIKAKSGTKRGFSQIIDLNHDRSSDVHEHDDRGCDKLENETLALQPPAAKAQIVGWPPVRGFRKNAMKSFKFVKVAVDGAPFLRKLDLELYSSYQELLCAFDNMFSCLTICNYLNEKKLMDTANGVEYVPTYEDKDGDWMLVGDVPWKMFVESCKRLRLMKSSEAIGLAPRTPQQSASTS</sequence>
<dbReference type="GO" id="GO:0005634">
    <property type="term" value="C:nucleus"/>
    <property type="evidence" value="ECO:0007669"/>
    <property type="project" value="UniProtKB-SubCell"/>
</dbReference>
<comment type="subcellular location">
    <subcellularLocation>
        <location evidence="1 10">Nucleus</location>
    </subcellularLocation>
</comment>
<evidence type="ECO:0000256" key="9">
    <source>
        <dbReference type="ARBA" id="ARBA00025283"/>
    </source>
</evidence>
<evidence type="ECO:0000256" key="7">
    <source>
        <dbReference type="ARBA" id="ARBA00023242"/>
    </source>
</evidence>
<gene>
    <name evidence="12" type="ORF">F2P56_016576</name>
</gene>
<dbReference type="InterPro" id="IPR053793">
    <property type="entry name" value="PB1-like"/>
</dbReference>
<keyword evidence="6 10" id="KW-0804">Transcription</keyword>
<feature type="domain" description="PB1" evidence="11">
    <location>
        <begin position="131"/>
        <end position="223"/>
    </location>
</feature>
<comment type="subunit">
    <text evidence="3 10">Homodimers and heterodimers.</text>
</comment>
<accession>A0A833XIB2</accession>
<dbReference type="GO" id="GO:0009734">
    <property type="term" value="P:auxin-activated signaling pathway"/>
    <property type="evidence" value="ECO:0007669"/>
    <property type="project" value="UniProtKB-UniRule"/>
</dbReference>
<dbReference type="PANTHER" id="PTHR31734">
    <property type="entry name" value="AUXIN-RESPONSIVE PROTEIN IAA17"/>
    <property type="match status" value="1"/>
</dbReference>
<dbReference type="PROSITE" id="PS51745">
    <property type="entry name" value="PB1"/>
    <property type="match status" value="1"/>
</dbReference>
<evidence type="ECO:0000256" key="2">
    <source>
        <dbReference type="ARBA" id="ARBA00006728"/>
    </source>
</evidence>
<dbReference type="Pfam" id="PF02309">
    <property type="entry name" value="AUX_IAA"/>
    <property type="match status" value="1"/>
</dbReference>
<feature type="non-terminal residue" evidence="12">
    <location>
        <position position="1"/>
    </location>
</feature>
<dbReference type="PANTHER" id="PTHR31734:SF34">
    <property type="entry name" value="AUXIN-RESPONSIVE PROTEIN IAA15"/>
    <property type="match status" value="1"/>
</dbReference>
<dbReference type="InterPro" id="IPR033389">
    <property type="entry name" value="AUX/IAA_dom"/>
</dbReference>
<proteinExistence type="inferred from homology"/>
<reference evidence="12" key="1">
    <citation type="submission" date="2015-10" db="EMBL/GenBank/DDBJ databases">
        <authorList>
            <person name="Martinez-Garcia P.J."/>
            <person name="Crepeau M.W."/>
            <person name="Puiu D."/>
            <person name="Gonzalez-Ibeas D."/>
            <person name="Whalen J."/>
            <person name="Stevens K."/>
            <person name="Paul R."/>
            <person name="Butterfield T."/>
            <person name="Britton M."/>
            <person name="Reagan R."/>
            <person name="Chakraborty S."/>
            <person name="Walawage S.L."/>
            <person name="Vasquez-Gross H.A."/>
            <person name="Cardeno C."/>
            <person name="Famula R."/>
            <person name="Pratt K."/>
            <person name="Kuruganti S."/>
            <person name="Aradhya M.K."/>
            <person name="Leslie C.A."/>
            <person name="Dandekar A.M."/>
            <person name="Salzberg S.L."/>
            <person name="Wegrzyn J.L."/>
            <person name="Langley C.H."/>
            <person name="Neale D.B."/>
        </authorList>
    </citation>
    <scope>NUCLEOTIDE SEQUENCE</scope>
    <source>
        <tissue evidence="12">Leaves</tissue>
    </source>
</reference>
<evidence type="ECO:0000256" key="6">
    <source>
        <dbReference type="ARBA" id="ARBA00023163"/>
    </source>
</evidence>
<dbReference type="SUPFAM" id="SSF54277">
    <property type="entry name" value="CAD &amp; PB1 domains"/>
    <property type="match status" value="1"/>
</dbReference>
<name>A0A833XIB2_JUGRE</name>
<comment type="function">
    <text evidence="9">Aux/IAA proteins are short-lived transcriptional factors that function as repressors of early auxin response genes at low auxin concentrations. Repression is thought to result from the interaction with auxin response factors (ARFs), proteins that bind to the auxin-responsive promoter element (AuxRE). Formation of heterodimers with ARF proteins may alter their ability to modulate early auxin response genes expression.</text>
</comment>
<comment type="similarity">
    <text evidence="2 10">Belongs to the Aux/IAA family.</text>
</comment>
<keyword evidence="8 10" id="KW-0927">Auxin signaling pathway</keyword>
<evidence type="ECO:0000313" key="12">
    <source>
        <dbReference type="EMBL" id="KAF5466669.1"/>
    </source>
</evidence>
<evidence type="ECO:0000256" key="8">
    <source>
        <dbReference type="ARBA" id="ARBA00023294"/>
    </source>
</evidence>
<evidence type="ECO:0000256" key="5">
    <source>
        <dbReference type="ARBA" id="ARBA00023015"/>
    </source>
</evidence>
<evidence type="ECO:0000313" key="13">
    <source>
        <dbReference type="Proteomes" id="UP000619265"/>
    </source>
</evidence>
<organism evidence="12 13">
    <name type="scientific">Juglans regia</name>
    <name type="common">English walnut</name>
    <dbReference type="NCBI Taxonomy" id="51240"/>
    <lineage>
        <taxon>Eukaryota</taxon>
        <taxon>Viridiplantae</taxon>
        <taxon>Streptophyta</taxon>
        <taxon>Embryophyta</taxon>
        <taxon>Tracheophyta</taxon>
        <taxon>Spermatophyta</taxon>
        <taxon>Magnoliopsida</taxon>
        <taxon>eudicotyledons</taxon>
        <taxon>Gunneridae</taxon>
        <taxon>Pentapetalae</taxon>
        <taxon>rosids</taxon>
        <taxon>fabids</taxon>
        <taxon>Fagales</taxon>
        <taxon>Juglandaceae</taxon>
        <taxon>Juglans</taxon>
    </lineage>
</organism>
<dbReference type="FunFam" id="3.10.20.90:FF:000078">
    <property type="entry name" value="Auxin-responsive protein"/>
    <property type="match status" value="1"/>
</dbReference>
<evidence type="ECO:0000256" key="1">
    <source>
        <dbReference type="ARBA" id="ARBA00004123"/>
    </source>
</evidence>
<keyword evidence="4 10" id="KW-0678">Repressor</keyword>
<dbReference type="Gramene" id="Jr07_30490_p1">
    <property type="protein sequence ID" value="cds.Jr07_30490_p1"/>
    <property type="gene ID" value="Jr07_30490"/>
</dbReference>
<reference evidence="12" key="2">
    <citation type="submission" date="2020-03" db="EMBL/GenBank/DDBJ databases">
        <title>Walnut 2.0.</title>
        <authorList>
            <person name="Marrano A."/>
            <person name="Britton M."/>
            <person name="Zimin A.V."/>
            <person name="Zaini P.A."/>
            <person name="Workman R."/>
            <person name="Puiu D."/>
            <person name="Bianco L."/>
            <person name="Allen B.J."/>
            <person name="Troggio M."/>
            <person name="Leslie C.A."/>
            <person name="Timp W."/>
            <person name="Dendekar A."/>
            <person name="Salzberg S.L."/>
            <person name="Neale D.B."/>
        </authorList>
    </citation>
    <scope>NUCLEOTIDE SEQUENCE</scope>
    <source>
        <tissue evidence="12">Leaves</tissue>
    </source>
</reference>